<evidence type="ECO:0000313" key="8">
    <source>
        <dbReference type="EMBL" id="THG93974.1"/>
    </source>
</evidence>
<feature type="compositionally biased region" description="Low complexity" evidence="6">
    <location>
        <begin position="367"/>
        <end position="388"/>
    </location>
</feature>
<evidence type="ECO:0000256" key="1">
    <source>
        <dbReference type="ARBA" id="ARBA00005896"/>
    </source>
</evidence>
<dbReference type="Gene3D" id="3.90.280.10">
    <property type="entry name" value="PEBP-like"/>
    <property type="match status" value="1"/>
</dbReference>
<dbReference type="SUPFAM" id="SSF49777">
    <property type="entry name" value="PEBP-like"/>
    <property type="match status" value="1"/>
</dbReference>
<sequence>MAPALTVTETATENVTNALGSVSLKAEKGPSYPRYLPHFDASEKFPPTPVREFSDPGLRADPTKPNLLKPGVQVKQISPYIGSEVRGVQISQLSKEGLDELALFAAERKVLAFRDQDFKDLSPERQIEIASHFGPIQRHPTSGNVEGFPEFHVVYRDADHQRFREYRGADNRAIRTSWHSDVSYELQPPGTTFFWILDIPENQAGDTLFLSQVEAYKRLSPEFQKRLEGLRAVHSAVYQAEYSRKSGGPVRREPVESEHPVVRQHPATGEKALYVNPGFTRRIVGFKEEESEYLLKFLYDHISKGADYQIRATYEPGTLVIWFERSPAADRHFVLLVRHDARAQKSAHKAAVHVFTPAPPPPPSPPKAKAASPSSKPSAPKPASKPASVAETSTSKTNDVDEADSDKKDRKRKRRFRFPTQRPSISLERPRAYSRPIGVGVLRAYDEALAYIKKDSNVVKAELEEYKASLAKAESSPESDSSKVERLKEKVKILEIQSEINLPSVRWKARNGLADLTKPIYRHLVEQRWREDGALDMLMERIYQMNVVPDLLPNMRPTLDLRVNFPEAPPDNVYQRTRVKRDYEKVEPGIFLLPEQQTRKPPMLYTTVFHTDTRLYTLLMVDLDVPDQENASYKPYLHWMQPNIALSALSPSPIPLTTTHTRYIPPHPQRGTPYHRYVILLLPQSSPTERIKIPAPTDEQRLGFNFRAFAAQYGLDGAKGGGVHMWREVWDETVTKIYTDIFEIEEPVYGRMPTPDRYVGLRGTKKYIQS</sequence>
<organism evidence="8 9">
    <name type="scientific">Hermanssonia centrifuga</name>
    <dbReference type="NCBI Taxonomy" id="98765"/>
    <lineage>
        <taxon>Eukaryota</taxon>
        <taxon>Fungi</taxon>
        <taxon>Dikarya</taxon>
        <taxon>Basidiomycota</taxon>
        <taxon>Agaricomycotina</taxon>
        <taxon>Agaricomycetes</taxon>
        <taxon>Polyporales</taxon>
        <taxon>Meruliaceae</taxon>
        <taxon>Hermanssonia</taxon>
    </lineage>
</organism>
<dbReference type="SUPFAM" id="SSF51197">
    <property type="entry name" value="Clavaminate synthase-like"/>
    <property type="match status" value="1"/>
</dbReference>
<dbReference type="Gene3D" id="3.60.130.10">
    <property type="entry name" value="Clavaminate synthase-like"/>
    <property type="match status" value="1"/>
</dbReference>
<dbReference type="GO" id="GO:0046872">
    <property type="term" value="F:metal ion binding"/>
    <property type="evidence" value="ECO:0007669"/>
    <property type="project" value="UniProtKB-KW"/>
</dbReference>
<comment type="similarity">
    <text evidence="1">Belongs to the TfdA dioxygenase family.</text>
</comment>
<dbReference type="PANTHER" id="PTHR30468">
    <property type="entry name" value="ALPHA-KETOGLUTARATE-DEPENDENT SULFONATE DIOXYGENASE"/>
    <property type="match status" value="1"/>
</dbReference>
<keyword evidence="4" id="KW-0560">Oxidoreductase</keyword>
<reference evidence="8 9" key="1">
    <citation type="submission" date="2019-02" db="EMBL/GenBank/DDBJ databases">
        <title>Genome sequencing of the rare red list fungi Phlebia centrifuga.</title>
        <authorList>
            <person name="Buettner E."/>
            <person name="Kellner H."/>
        </authorList>
    </citation>
    <scope>NUCLEOTIDE SEQUENCE [LARGE SCALE GENOMIC DNA]</scope>
    <source>
        <strain evidence="8 9">DSM 108282</strain>
    </source>
</reference>
<proteinExistence type="inferred from homology"/>
<dbReference type="GO" id="GO:0016706">
    <property type="term" value="F:2-oxoglutarate-dependent dioxygenase activity"/>
    <property type="evidence" value="ECO:0007669"/>
    <property type="project" value="TreeGrafter"/>
</dbReference>
<dbReference type="InterPro" id="IPR008914">
    <property type="entry name" value="PEBP"/>
</dbReference>
<comment type="caution">
    <text evidence="8">The sequence shown here is derived from an EMBL/GenBank/DDBJ whole genome shotgun (WGS) entry which is preliminary data.</text>
</comment>
<dbReference type="FunFam" id="3.60.130.10:FF:000003">
    <property type="entry name" value="Alpha-ketoglutarate-dependent taurine dioxygenase"/>
    <property type="match status" value="1"/>
</dbReference>
<dbReference type="CDD" id="cd00866">
    <property type="entry name" value="PEBP_euk"/>
    <property type="match status" value="1"/>
</dbReference>
<dbReference type="InterPro" id="IPR042098">
    <property type="entry name" value="TauD-like_sf"/>
</dbReference>
<feature type="region of interest" description="Disordered" evidence="6">
    <location>
        <begin position="347"/>
        <end position="429"/>
    </location>
</feature>
<name>A0A4S4K7Y6_9APHY</name>
<protein>
    <recommendedName>
        <fullName evidence="7">TauD/TfdA-like domain-containing protein</fullName>
    </recommendedName>
</protein>
<dbReference type="AlphaFoldDB" id="A0A4S4K7Y6"/>
<dbReference type="Proteomes" id="UP000309038">
    <property type="component" value="Unassembled WGS sequence"/>
</dbReference>
<keyword evidence="2" id="KW-0479">Metal-binding</keyword>
<feature type="domain" description="TauD/TfdA-like" evidence="7">
    <location>
        <begin position="74"/>
        <end position="322"/>
    </location>
</feature>
<evidence type="ECO:0000256" key="6">
    <source>
        <dbReference type="SAM" id="MobiDB-lite"/>
    </source>
</evidence>
<keyword evidence="5" id="KW-0408">Iron</keyword>
<evidence type="ECO:0000256" key="4">
    <source>
        <dbReference type="ARBA" id="ARBA00023002"/>
    </source>
</evidence>
<keyword evidence="9" id="KW-1185">Reference proteome</keyword>
<dbReference type="PANTHER" id="PTHR30468:SF1">
    <property type="entry name" value="ALPHA-KETOGLUTARATE-DEPENDENT SULFONATE DIOXYGENASE"/>
    <property type="match status" value="1"/>
</dbReference>
<dbReference type="Pfam" id="PF01161">
    <property type="entry name" value="PBP"/>
    <property type="match status" value="1"/>
</dbReference>
<keyword evidence="3" id="KW-0223">Dioxygenase</keyword>
<gene>
    <name evidence="8" type="ORF">EW026_g7396</name>
</gene>
<dbReference type="EMBL" id="SGPJ01000527">
    <property type="protein sequence ID" value="THG93974.1"/>
    <property type="molecule type" value="Genomic_DNA"/>
</dbReference>
<dbReference type="InterPro" id="IPR003819">
    <property type="entry name" value="TauD/TfdA-like"/>
</dbReference>
<dbReference type="Pfam" id="PF02668">
    <property type="entry name" value="TauD"/>
    <property type="match status" value="1"/>
</dbReference>
<dbReference type="Gene3D" id="1.20.58.1180">
    <property type="match status" value="1"/>
</dbReference>
<accession>A0A4S4K7Y6</accession>
<dbReference type="GO" id="GO:0005737">
    <property type="term" value="C:cytoplasm"/>
    <property type="evidence" value="ECO:0007669"/>
    <property type="project" value="TreeGrafter"/>
</dbReference>
<evidence type="ECO:0000256" key="2">
    <source>
        <dbReference type="ARBA" id="ARBA00022723"/>
    </source>
</evidence>
<feature type="compositionally biased region" description="Pro residues" evidence="6">
    <location>
        <begin position="357"/>
        <end position="366"/>
    </location>
</feature>
<dbReference type="InterPro" id="IPR035810">
    <property type="entry name" value="PEBP_euk"/>
</dbReference>
<evidence type="ECO:0000256" key="3">
    <source>
        <dbReference type="ARBA" id="ARBA00022964"/>
    </source>
</evidence>
<evidence type="ECO:0000313" key="9">
    <source>
        <dbReference type="Proteomes" id="UP000309038"/>
    </source>
</evidence>
<evidence type="ECO:0000259" key="7">
    <source>
        <dbReference type="Pfam" id="PF02668"/>
    </source>
</evidence>
<dbReference type="InterPro" id="IPR051323">
    <property type="entry name" value="AtsK-like"/>
</dbReference>
<dbReference type="InterPro" id="IPR036610">
    <property type="entry name" value="PEBP-like_sf"/>
</dbReference>
<evidence type="ECO:0000256" key="5">
    <source>
        <dbReference type="ARBA" id="ARBA00023004"/>
    </source>
</evidence>